<evidence type="ECO:0000313" key="2">
    <source>
        <dbReference type="Proteomes" id="UP000325440"/>
    </source>
</evidence>
<proteinExistence type="predicted"/>
<dbReference type="Proteomes" id="UP000325440">
    <property type="component" value="Unassembled WGS sequence"/>
</dbReference>
<evidence type="ECO:0000313" key="1">
    <source>
        <dbReference type="EMBL" id="VVC25977.1"/>
    </source>
</evidence>
<reference evidence="1 2" key="1">
    <citation type="submission" date="2019-08" db="EMBL/GenBank/DDBJ databases">
        <authorList>
            <person name="Alioto T."/>
            <person name="Alioto T."/>
            <person name="Gomez Garrido J."/>
        </authorList>
    </citation>
    <scope>NUCLEOTIDE SEQUENCE [LARGE SCALE GENOMIC DNA]</scope>
</reference>
<name>A0A5E4M5H9_9HEMI</name>
<organism evidence="1 2">
    <name type="scientific">Cinara cedri</name>
    <dbReference type="NCBI Taxonomy" id="506608"/>
    <lineage>
        <taxon>Eukaryota</taxon>
        <taxon>Metazoa</taxon>
        <taxon>Ecdysozoa</taxon>
        <taxon>Arthropoda</taxon>
        <taxon>Hexapoda</taxon>
        <taxon>Insecta</taxon>
        <taxon>Pterygota</taxon>
        <taxon>Neoptera</taxon>
        <taxon>Paraneoptera</taxon>
        <taxon>Hemiptera</taxon>
        <taxon>Sternorrhyncha</taxon>
        <taxon>Aphidomorpha</taxon>
        <taxon>Aphidoidea</taxon>
        <taxon>Aphididae</taxon>
        <taxon>Lachninae</taxon>
        <taxon>Cinara</taxon>
    </lineage>
</organism>
<dbReference type="AlphaFoldDB" id="A0A5E4M5H9"/>
<dbReference type="EMBL" id="CABPRJ010000023">
    <property type="protein sequence ID" value="VVC25977.1"/>
    <property type="molecule type" value="Genomic_DNA"/>
</dbReference>
<gene>
    <name evidence="1" type="ORF">CINCED_3A019998</name>
</gene>
<keyword evidence="2" id="KW-1185">Reference proteome</keyword>
<sequence>MTKYNLSVVSSDMKARLELMMNIYNRLMISDQDVVSTKTTTDYRSLNGYIKLMQRATNSKKHKKPTKSRLCRPAAINRTVNVTSNKKNYKNYSSISSASSQPTMSRSPSTVLLDFENNSVSACFEETKRLLWTGCKTIDDALDVNRDLPMWVQTVDLNNIIKQLLASADASRVDKGNLHDLVTAFINFSIIMIDMFGINANVDQHWWKHSYKMIEQLINDITVHCRAKDPNASLKVKGKNNDRILNKALSTITQLRKIVPNDKFETHVIQNPITPLVPPIQQPAYQPPSPDYNAQQYVNYNYSNPNYMNSYNYQGSYQTPQLNRAPYCSMQYRPPYQPPYQQYPNQVRVNQPQYYQYLQQPPNPWQNNYQKPPYPIHNAQFTPTQFVASPQPKPEAKLIEVKEDDEKKWLEAQKDAKKLVNNAISHNILTTRSTDSTHSSQESEEGLINNIHSTFEKISDRDTGAPLPDDTDRMWNFLAREVDKKVRYKFQKMIREMQDIPKDEFSREPELYVSFYNNIIFQIFLKDTTYQNVVRIQLFEPIRCKMINKKYENVQAVVRDFRLVFSTFRHISQQSNDIKCKLMMDFMERHFNECLRKYFRGWNLDKYRPGVIDIL</sequence>
<accession>A0A5E4M5H9</accession>
<protein>
    <submittedName>
        <fullName evidence="1">Bromodomain</fullName>
    </submittedName>
</protein>
<dbReference type="OrthoDB" id="6609258at2759"/>